<comment type="caution">
    <text evidence="8">The sequence shown here is derived from an EMBL/GenBank/DDBJ whole genome shotgun (WGS) entry which is preliminary data.</text>
</comment>
<evidence type="ECO:0000256" key="2">
    <source>
        <dbReference type="ARBA" id="ARBA00010617"/>
    </source>
</evidence>
<keyword evidence="5" id="KW-0560">Oxidoreductase</keyword>
<evidence type="ECO:0000256" key="6">
    <source>
        <dbReference type="ARBA" id="ARBA00023004"/>
    </source>
</evidence>
<proteinExistence type="inferred from homology"/>
<evidence type="ECO:0000256" key="5">
    <source>
        <dbReference type="ARBA" id="ARBA00023002"/>
    </source>
</evidence>
<dbReference type="AlphaFoldDB" id="A0AAD9W4Q4"/>
<dbReference type="InterPro" id="IPR001128">
    <property type="entry name" value="Cyt_P450"/>
</dbReference>
<dbReference type="GO" id="GO:0016705">
    <property type="term" value="F:oxidoreductase activity, acting on paired donors, with incorporation or reduction of molecular oxygen"/>
    <property type="evidence" value="ECO:0007669"/>
    <property type="project" value="InterPro"/>
</dbReference>
<name>A0AAD9W4Q4_PHOAM</name>
<reference evidence="8" key="1">
    <citation type="submission" date="2023-06" db="EMBL/GenBank/DDBJ databases">
        <authorList>
            <person name="Noh H."/>
        </authorList>
    </citation>
    <scope>NUCLEOTIDE SEQUENCE</scope>
    <source>
        <strain evidence="8">DUCC20226</strain>
    </source>
</reference>
<dbReference type="GO" id="GO:0004497">
    <property type="term" value="F:monooxygenase activity"/>
    <property type="evidence" value="ECO:0007669"/>
    <property type="project" value="UniProtKB-KW"/>
</dbReference>
<dbReference type="Proteomes" id="UP001265746">
    <property type="component" value="Unassembled WGS sequence"/>
</dbReference>
<dbReference type="Pfam" id="PF00067">
    <property type="entry name" value="p450"/>
    <property type="match status" value="1"/>
</dbReference>
<evidence type="ECO:0000256" key="3">
    <source>
        <dbReference type="ARBA" id="ARBA00022617"/>
    </source>
</evidence>
<dbReference type="PANTHER" id="PTHR46206:SF2">
    <property type="entry name" value="CYTOCHROME P450 MONOOXYGENASE AUSG-RELATED"/>
    <property type="match status" value="1"/>
</dbReference>
<dbReference type="GO" id="GO:0005506">
    <property type="term" value="F:iron ion binding"/>
    <property type="evidence" value="ECO:0007669"/>
    <property type="project" value="InterPro"/>
</dbReference>
<comment type="cofactor">
    <cofactor evidence="1">
        <name>heme</name>
        <dbReference type="ChEBI" id="CHEBI:30413"/>
    </cofactor>
</comment>
<gene>
    <name evidence="8" type="ORF">N8I77_005371</name>
</gene>
<evidence type="ECO:0000256" key="1">
    <source>
        <dbReference type="ARBA" id="ARBA00001971"/>
    </source>
</evidence>
<dbReference type="CDD" id="cd11041">
    <property type="entry name" value="CYP503A1-like"/>
    <property type="match status" value="1"/>
</dbReference>
<evidence type="ECO:0000313" key="8">
    <source>
        <dbReference type="EMBL" id="KAK2606637.1"/>
    </source>
</evidence>
<comment type="similarity">
    <text evidence="2">Belongs to the cytochrome P450 family.</text>
</comment>
<evidence type="ECO:0000256" key="4">
    <source>
        <dbReference type="ARBA" id="ARBA00022723"/>
    </source>
</evidence>
<sequence>MAAELPNTLNKVLGHPDSWSEIELQSMLLQCISRLTSNLFLGPKFMEDPDWQYLSTQYVKDVNIASQRLNNLPPFVRPIAHWFLPECQKIRAQVNKARAMIGPEVDRRMEELRKHGGPRRRVLDSVDWFLASMKGKENIKFDIAVAEISLSMAAIHTTTRTTICLMRDLLAHPEYIQDLRDECVAVLKETGKLDKTTIFKMRKLDSVLRESMRTNPASVCKSKTTCFFF</sequence>
<keyword evidence="4" id="KW-0479">Metal-binding</keyword>
<dbReference type="EMBL" id="JAUJFL010000003">
    <property type="protein sequence ID" value="KAK2606637.1"/>
    <property type="molecule type" value="Genomic_DNA"/>
</dbReference>
<evidence type="ECO:0000313" key="9">
    <source>
        <dbReference type="Proteomes" id="UP001265746"/>
    </source>
</evidence>
<protein>
    <submittedName>
        <fullName evidence="8">Uncharacterized protein</fullName>
    </submittedName>
</protein>
<accession>A0AAD9W4Q4</accession>
<dbReference type="GO" id="GO:0020037">
    <property type="term" value="F:heme binding"/>
    <property type="evidence" value="ECO:0007669"/>
    <property type="project" value="InterPro"/>
</dbReference>
<keyword evidence="3" id="KW-0349">Heme</keyword>
<evidence type="ECO:0000256" key="7">
    <source>
        <dbReference type="ARBA" id="ARBA00023033"/>
    </source>
</evidence>
<dbReference type="SUPFAM" id="SSF48264">
    <property type="entry name" value="Cytochrome P450"/>
    <property type="match status" value="1"/>
</dbReference>
<dbReference type="PANTHER" id="PTHR46206">
    <property type="entry name" value="CYTOCHROME P450"/>
    <property type="match status" value="1"/>
</dbReference>
<keyword evidence="7" id="KW-0503">Monooxygenase</keyword>
<dbReference type="Gene3D" id="1.10.630.10">
    <property type="entry name" value="Cytochrome P450"/>
    <property type="match status" value="1"/>
</dbReference>
<organism evidence="8 9">
    <name type="scientific">Phomopsis amygdali</name>
    <name type="common">Fusicoccum amygdali</name>
    <dbReference type="NCBI Taxonomy" id="1214568"/>
    <lineage>
        <taxon>Eukaryota</taxon>
        <taxon>Fungi</taxon>
        <taxon>Dikarya</taxon>
        <taxon>Ascomycota</taxon>
        <taxon>Pezizomycotina</taxon>
        <taxon>Sordariomycetes</taxon>
        <taxon>Sordariomycetidae</taxon>
        <taxon>Diaporthales</taxon>
        <taxon>Diaporthaceae</taxon>
        <taxon>Diaporthe</taxon>
    </lineage>
</organism>
<dbReference type="InterPro" id="IPR036396">
    <property type="entry name" value="Cyt_P450_sf"/>
</dbReference>
<keyword evidence="9" id="KW-1185">Reference proteome</keyword>
<keyword evidence="6" id="KW-0408">Iron</keyword>